<dbReference type="EMBL" id="JBHULC010000003">
    <property type="protein sequence ID" value="MFD2519613.1"/>
    <property type="molecule type" value="Genomic_DNA"/>
</dbReference>
<dbReference type="InterPro" id="IPR011250">
    <property type="entry name" value="OMP/PagP_B-barrel"/>
</dbReference>
<evidence type="ECO:0000259" key="2">
    <source>
        <dbReference type="Pfam" id="PF13568"/>
    </source>
</evidence>
<accession>A0ABW5J283</accession>
<proteinExistence type="predicted"/>
<reference evidence="4" key="1">
    <citation type="journal article" date="2019" name="Int. J. Syst. Evol. Microbiol.">
        <title>The Global Catalogue of Microorganisms (GCM) 10K type strain sequencing project: providing services to taxonomists for standard genome sequencing and annotation.</title>
        <authorList>
            <consortium name="The Broad Institute Genomics Platform"/>
            <consortium name="The Broad Institute Genome Sequencing Center for Infectious Disease"/>
            <person name="Wu L."/>
            <person name="Ma J."/>
        </authorList>
    </citation>
    <scope>NUCLEOTIDE SEQUENCE [LARGE SCALE GENOMIC DNA]</scope>
    <source>
        <strain evidence="4">KCTC 52344</strain>
    </source>
</reference>
<evidence type="ECO:0000313" key="4">
    <source>
        <dbReference type="Proteomes" id="UP001597510"/>
    </source>
</evidence>
<dbReference type="Pfam" id="PF13568">
    <property type="entry name" value="OMP_b-brl_2"/>
    <property type="match status" value="1"/>
</dbReference>
<protein>
    <submittedName>
        <fullName evidence="3">Outer membrane beta-barrel protein</fullName>
    </submittedName>
</protein>
<sequence>MKKKLLLMILLCASFQAFSQTIALKIGATGSKWIGNDGFLGVFDLTHQKRLSSINIGLSATFPLPVKSLSINPEIFITKRGIKGYDWDYYDDYELKIVTNAIEIPVLLRYDYSITEQIGIYGFAGPSLVLGLNGKVTETDGNSVSSEKIVYGKESISKNDIGFSLGIGASYILGKGSVFADVRGFNGFTDVEPDIKSITFRNGALSIAFGYRFNLK</sequence>
<dbReference type="SUPFAM" id="SSF56925">
    <property type="entry name" value="OMPA-like"/>
    <property type="match status" value="1"/>
</dbReference>
<dbReference type="InterPro" id="IPR025665">
    <property type="entry name" value="Beta-barrel_OMP_2"/>
</dbReference>
<comment type="caution">
    <text evidence="3">The sequence shown here is derived from an EMBL/GenBank/DDBJ whole genome shotgun (WGS) entry which is preliminary data.</text>
</comment>
<name>A0ABW5J283_9BACT</name>
<feature type="signal peptide" evidence="1">
    <location>
        <begin position="1"/>
        <end position="19"/>
    </location>
</feature>
<feature type="chain" id="PRO_5046676413" evidence="1">
    <location>
        <begin position="20"/>
        <end position="216"/>
    </location>
</feature>
<keyword evidence="4" id="KW-1185">Reference proteome</keyword>
<keyword evidence="1" id="KW-0732">Signal</keyword>
<feature type="domain" description="Outer membrane protein beta-barrel" evidence="2">
    <location>
        <begin position="53"/>
        <end position="191"/>
    </location>
</feature>
<dbReference type="RefSeq" id="WP_340236577.1">
    <property type="nucleotide sequence ID" value="NZ_JBBEWC010000006.1"/>
</dbReference>
<dbReference type="Proteomes" id="UP001597510">
    <property type="component" value="Unassembled WGS sequence"/>
</dbReference>
<evidence type="ECO:0000313" key="3">
    <source>
        <dbReference type="EMBL" id="MFD2519613.1"/>
    </source>
</evidence>
<evidence type="ECO:0000256" key="1">
    <source>
        <dbReference type="SAM" id="SignalP"/>
    </source>
</evidence>
<gene>
    <name evidence="3" type="ORF">ACFSR2_01875</name>
</gene>
<organism evidence="3 4">
    <name type="scientific">Emticicia soli</name>
    <dbReference type="NCBI Taxonomy" id="2027878"/>
    <lineage>
        <taxon>Bacteria</taxon>
        <taxon>Pseudomonadati</taxon>
        <taxon>Bacteroidota</taxon>
        <taxon>Cytophagia</taxon>
        <taxon>Cytophagales</taxon>
        <taxon>Leadbetterellaceae</taxon>
        <taxon>Emticicia</taxon>
    </lineage>
</organism>